<keyword evidence="2" id="KW-1133">Transmembrane helix</keyword>
<dbReference type="EMBL" id="QJKB01000017">
    <property type="protein sequence ID" value="PXX37247.1"/>
    <property type="molecule type" value="Genomic_DNA"/>
</dbReference>
<feature type="transmembrane region" description="Helical" evidence="2">
    <location>
        <begin position="241"/>
        <end position="264"/>
    </location>
</feature>
<evidence type="ECO:0000259" key="3">
    <source>
        <dbReference type="Pfam" id="PF04892"/>
    </source>
</evidence>
<feature type="region of interest" description="Disordered" evidence="1">
    <location>
        <begin position="1"/>
        <end position="29"/>
    </location>
</feature>
<feature type="transmembrane region" description="Helical" evidence="2">
    <location>
        <begin position="367"/>
        <end position="387"/>
    </location>
</feature>
<keyword evidence="5" id="KW-1185">Reference proteome</keyword>
<feature type="transmembrane region" description="Helical" evidence="2">
    <location>
        <begin position="76"/>
        <end position="101"/>
    </location>
</feature>
<dbReference type="PANTHER" id="PTHR28008:SF1">
    <property type="entry name" value="DOMAIN PROTEIN, PUTATIVE (AFU_ORTHOLOGUE AFUA_3G10980)-RELATED"/>
    <property type="match status" value="1"/>
</dbReference>
<sequence length="397" mass="43921">MQPEQGIETPQAEPAPVPSPGPQASPPHASLRSSPFARVSLVAYLFLILYASWFPFTGWQTNSWATLPEVIRQWPRYWGGFDAVVNVIGYIPFGMLIVFSLYPLIRRWWAVLLASLGGAVISALAEIVQNLLPSRVTSLLDFLTNTSGAVVGAILGALLTPLILEKGRLQLLRKHWTHKESSREILVLGLWAMAQIYPQAYLFGLGQVLPVISQTLSEMMEMDIDISSFLLQGFELSAEEYLLSETIITACSCTGALLICLSLLNRHAPKTILSFLLLAAALTIKALASALLFKPEYAFTWLTPGARGGLLISFIMLYGFSFAPSHVQRRLALLMLTISLVVINLVTDNPYFAATMQTWVQGKFLNFNGAAQFLSLFWPFLAIWALLRKPRPVVKVP</sequence>
<dbReference type="AlphaFoldDB" id="A0A318ITP3"/>
<keyword evidence="2" id="KW-0472">Membrane</keyword>
<feature type="transmembrane region" description="Helical" evidence="2">
    <location>
        <begin position="148"/>
        <end position="164"/>
    </location>
</feature>
<dbReference type="RefSeq" id="WP_110258025.1">
    <property type="nucleotide sequence ID" value="NZ_QJKB01000017.1"/>
</dbReference>
<reference evidence="4 5" key="1">
    <citation type="submission" date="2018-05" db="EMBL/GenBank/DDBJ databases">
        <title>Genomic Encyclopedia of Type Strains, Phase IV (KMG-IV): sequencing the most valuable type-strain genomes for metagenomic binning, comparative biology and taxonomic classification.</title>
        <authorList>
            <person name="Goeker M."/>
        </authorList>
    </citation>
    <scope>NUCLEOTIDE SEQUENCE [LARGE SCALE GENOMIC DNA]</scope>
    <source>
        <strain evidence="4 5">DSM 19792</strain>
    </source>
</reference>
<evidence type="ECO:0000256" key="2">
    <source>
        <dbReference type="SAM" id="Phobius"/>
    </source>
</evidence>
<feature type="transmembrane region" description="Helical" evidence="2">
    <location>
        <begin position="185"/>
        <end position="212"/>
    </location>
</feature>
<feature type="transmembrane region" description="Helical" evidence="2">
    <location>
        <begin position="299"/>
        <end position="319"/>
    </location>
</feature>
<keyword evidence="2" id="KW-0812">Transmembrane</keyword>
<feature type="transmembrane region" description="Helical" evidence="2">
    <location>
        <begin position="108"/>
        <end position="128"/>
    </location>
</feature>
<proteinExistence type="predicted"/>
<feature type="compositionally biased region" description="Pro residues" evidence="1">
    <location>
        <begin position="13"/>
        <end position="25"/>
    </location>
</feature>
<gene>
    <name evidence="4" type="ORF">DFR42_11710</name>
</gene>
<name>A0A318ITP3_9BURK</name>
<protein>
    <submittedName>
        <fullName evidence="4">VanZ family protein</fullName>
    </submittedName>
</protein>
<dbReference type="InterPro" id="IPR006976">
    <property type="entry name" value="VanZ-like"/>
</dbReference>
<feature type="transmembrane region" description="Helical" evidence="2">
    <location>
        <begin position="271"/>
        <end position="293"/>
    </location>
</feature>
<evidence type="ECO:0000313" key="5">
    <source>
        <dbReference type="Proteomes" id="UP000247792"/>
    </source>
</evidence>
<feature type="domain" description="VanZ-like" evidence="3">
    <location>
        <begin position="42"/>
        <end position="158"/>
    </location>
</feature>
<dbReference type="Pfam" id="PF04892">
    <property type="entry name" value="VanZ"/>
    <property type="match status" value="1"/>
</dbReference>
<comment type="caution">
    <text evidence="4">The sequence shown here is derived from an EMBL/GenBank/DDBJ whole genome shotgun (WGS) entry which is preliminary data.</text>
</comment>
<evidence type="ECO:0000313" key="4">
    <source>
        <dbReference type="EMBL" id="PXX37247.1"/>
    </source>
</evidence>
<dbReference type="OrthoDB" id="9780818at2"/>
<feature type="transmembrane region" description="Helical" evidence="2">
    <location>
        <begin position="36"/>
        <end position="56"/>
    </location>
</feature>
<evidence type="ECO:0000256" key="1">
    <source>
        <dbReference type="SAM" id="MobiDB-lite"/>
    </source>
</evidence>
<accession>A0A318ITP3</accession>
<dbReference type="Proteomes" id="UP000247792">
    <property type="component" value="Unassembled WGS sequence"/>
</dbReference>
<feature type="transmembrane region" description="Helical" evidence="2">
    <location>
        <begin position="331"/>
        <end position="347"/>
    </location>
</feature>
<organism evidence="4 5">
    <name type="scientific">Undibacterium pigrum</name>
    <dbReference type="NCBI Taxonomy" id="401470"/>
    <lineage>
        <taxon>Bacteria</taxon>
        <taxon>Pseudomonadati</taxon>
        <taxon>Pseudomonadota</taxon>
        <taxon>Betaproteobacteria</taxon>
        <taxon>Burkholderiales</taxon>
        <taxon>Oxalobacteraceae</taxon>
        <taxon>Undibacterium</taxon>
    </lineage>
</organism>
<dbReference type="PANTHER" id="PTHR28008">
    <property type="entry name" value="DOMAIN PROTEIN, PUTATIVE (AFU_ORTHOLOGUE AFUA_3G10980)-RELATED"/>
    <property type="match status" value="1"/>
</dbReference>